<gene>
    <name evidence="2" type="primary">LOC123136535</name>
</gene>
<dbReference type="Gramene" id="TraesNOR6B03G03525810.1">
    <property type="protein sequence ID" value="TraesNOR6B03G03525810.1.CDS1"/>
    <property type="gene ID" value="TraesNOR6B03G03525810"/>
</dbReference>
<dbReference type="Gramene" id="TraesCS6B02G174600.1">
    <property type="protein sequence ID" value="TraesCS6B02G174600.1.cds1"/>
    <property type="gene ID" value="TraesCS6B02G174600"/>
</dbReference>
<dbReference type="EnsemblPlants" id="TraesCS6B02G174600.1">
    <property type="protein sequence ID" value="TraesCS6B02G174600.1.cds1"/>
    <property type="gene ID" value="TraesCS6B02G174600"/>
</dbReference>
<organism evidence="2">
    <name type="scientific">Triticum aestivum</name>
    <name type="common">Wheat</name>
    <dbReference type="NCBI Taxonomy" id="4565"/>
    <lineage>
        <taxon>Eukaryota</taxon>
        <taxon>Viridiplantae</taxon>
        <taxon>Streptophyta</taxon>
        <taxon>Embryophyta</taxon>
        <taxon>Tracheophyta</taxon>
        <taxon>Spermatophyta</taxon>
        <taxon>Magnoliopsida</taxon>
        <taxon>Liliopsida</taxon>
        <taxon>Poales</taxon>
        <taxon>Poaceae</taxon>
        <taxon>BOP clade</taxon>
        <taxon>Pooideae</taxon>
        <taxon>Triticodae</taxon>
        <taxon>Triticeae</taxon>
        <taxon>Triticinae</taxon>
        <taxon>Triticum</taxon>
    </lineage>
</organism>
<dbReference type="Gramene" id="TraesLDM6B03G03496790.1">
    <property type="protein sequence ID" value="TraesLDM6B03G03496790.1.CDS1"/>
    <property type="gene ID" value="TraesLDM6B03G03496790"/>
</dbReference>
<name>A0A3B6PJ85_WHEAT</name>
<reference evidence="2" key="1">
    <citation type="submission" date="2018-08" db="EMBL/GenBank/DDBJ databases">
        <authorList>
            <person name="Rossello M."/>
        </authorList>
    </citation>
    <scope>NUCLEOTIDE SEQUENCE [LARGE SCALE GENOMIC DNA]</scope>
    <source>
        <strain evidence="2">cv. Chinese Spring</strain>
    </source>
</reference>
<dbReference type="Gramene" id="TraesJAG6B03G03482560.1">
    <property type="protein sequence ID" value="TraesJAG6B03G03482560.1.CDS1"/>
    <property type="gene ID" value="TraesJAG6B03G03482560"/>
</dbReference>
<feature type="compositionally biased region" description="Basic and acidic residues" evidence="1">
    <location>
        <begin position="170"/>
        <end position="182"/>
    </location>
</feature>
<dbReference type="PaxDb" id="4565-Traes_6BS_004FBB43E.1"/>
<reference evidence="2" key="2">
    <citation type="submission" date="2018-10" db="UniProtKB">
        <authorList>
            <consortium name="EnsemblPlants"/>
        </authorList>
    </citation>
    <scope>IDENTIFICATION</scope>
</reference>
<dbReference type="Gramene" id="TraesJUL6B03G03527100.1">
    <property type="protein sequence ID" value="TraesJUL6B03G03527100.1.CDS1"/>
    <property type="gene ID" value="TraesJUL6B03G03527100"/>
</dbReference>
<dbReference type="Gramene" id="TraesSTA6B03G03483030.1">
    <property type="protein sequence ID" value="TraesSTA6B03G03483030.1.CDS1"/>
    <property type="gene ID" value="TraesSTA6B03G03483030"/>
</dbReference>
<sequence length="353" mass="39380">MKLRAKELMDGIPGEIRFHQKGRVAAEKGNSDNQEVLPYIRRSSPKEVLPSRVGFVDLSINVLERNAADQIPREIFSLRIIEKEEGNQGRAFICTFRGKREIRGILSRKLLFQDPLFFFKCTNFVPFVARRHYYNTEGDCSRSAVHHTGKKPLSSYRVFLSRPASLVKRGEMERKGETEEVGKSSGSVPAIMEKNLPAPASSPEGVGKTSPRRPCGDGSPLIIDMEAARRAVRGCLVVGRFLSPFQVNPRILVDDLRSSSAWRLQGGVTVQEVASADGRFILNFSNDVDRRFVLKAQPWHHNRDGIIFAEFDGKGDPAGVDLGSMAIWTQVRDLPFELKTEDVGRSLGGNSVK</sequence>
<feature type="region of interest" description="Disordered" evidence="1">
    <location>
        <begin position="170"/>
        <end position="218"/>
    </location>
</feature>
<evidence type="ECO:0000313" key="3">
    <source>
        <dbReference type="Proteomes" id="UP000019116"/>
    </source>
</evidence>
<evidence type="ECO:0000313" key="2">
    <source>
        <dbReference type="EnsemblPlants" id="TraesCS6B02G174600.1.cds1"/>
    </source>
</evidence>
<dbReference type="OrthoDB" id="1935089at2759"/>
<dbReference type="GeneID" id="123136535"/>
<dbReference type="RefSeq" id="XP_044411871.1">
    <property type="nucleotide sequence ID" value="XM_044555936.1"/>
</dbReference>
<dbReference type="AlphaFoldDB" id="A0A3B6PJ85"/>
<evidence type="ECO:0000256" key="1">
    <source>
        <dbReference type="SAM" id="MobiDB-lite"/>
    </source>
</evidence>
<dbReference type="Proteomes" id="UP000019116">
    <property type="component" value="Chromosome 6B"/>
</dbReference>
<proteinExistence type="predicted"/>
<keyword evidence="3" id="KW-1185">Reference proteome</keyword>
<dbReference type="Gramene" id="TraesSYM6B03G03443100.1">
    <property type="protein sequence ID" value="TraesSYM6B03G03443100.1.CDS1"/>
    <property type="gene ID" value="TraesSYM6B03G03443100"/>
</dbReference>
<accession>A0A3B6PJ85</accession>
<dbReference type="Gramene" id="TraesCS6B03G0444900.1">
    <property type="protein sequence ID" value="TraesCS6B03G0444900.1.CDS1"/>
    <property type="gene ID" value="TraesCS6B03G0444900"/>
</dbReference>
<protein>
    <submittedName>
        <fullName evidence="2">Uncharacterized protein</fullName>
    </submittedName>
</protein>